<protein>
    <submittedName>
        <fullName evidence="3">Thioesterase</fullName>
    </submittedName>
</protein>
<organism evidence="3 4">
    <name type="scientific">Chitinophaga agri</name>
    <dbReference type="NCBI Taxonomy" id="2703787"/>
    <lineage>
        <taxon>Bacteria</taxon>
        <taxon>Pseudomonadati</taxon>
        <taxon>Bacteroidota</taxon>
        <taxon>Chitinophagia</taxon>
        <taxon>Chitinophagales</taxon>
        <taxon>Chitinophagaceae</taxon>
        <taxon>Chitinophaga</taxon>
    </lineage>
</organism>
<evidence type="ECO:0000313" key="4">
    <source>
        <dbReference type="Proteomes" id="UP000476411"/>
    </source>
</evidence>
<comment type="similarity">
    <text evidence="1">Belongs to the thioesterase family.</text>
</comment>
<dbReference type="InterPro" id="IPR012223">
    <property type="entry name" value="TEII"/>
</dbReference>
<sequence>MMLRNQSGEPVQLVLLHFAGGSAYSFRQLEPYLKGFELVTPELPGRGRRIGEPLICDFEAAAADICQQILQSWRTPAYLIYGHSMGAILALRVTQLLEGMGKPPLYLIVSGTAGPGTQASGKRYLLGKEQFIEEVYRLGGLPEELREYPEMMEFFEPILSI</sequence>
<proteinExistence type="inferred from homology"/>
<dbReference type="Gene3D" id="3.40.50.1820">
    <property type="entry name" value="alpha/beta hydrolase"/>
    <property type="match status" value="1"/>
</dbReference>
<dbReference type="InterPro" id="IPR029058">
    <property type="entry name" value="AB_hydrolase_fold"/>
</dbReference>
<gene>
    <name evidence="3" type="ORF">GWR21_02275</name>
</gene>
<reference evidence="3 4" key="1">
    <citation type="submission" date="2020-01" db="EMBL/GenBank/DDBJ databases">
        <title>Complete genome sequence of Chitinophaga sp. H33E-04 isolated from quinoa roots.</title>
        <authorList>
            <person name="Weon H.-Y."/>
            <person name="Lee S.A."/>
        </authorList>
    </citation>
    <scope>NUCLEOTIDE SEQUENCE [LARGE SCALE GENOMIC DNA]</scope>
    <source>
        <strain evidence="3 4">H33E-04</strain>
    </source>
</reference>
<dbReference type="Proteomes" id="UP000476411">
    <property type="component" value="Chromosome"/>
</dbReference>
<dbReference type="AlphaFoldDB" id="A0A6B9Z8A3"/>
<evidence type="ECO:0000256" key="1">
    <source>
        <dbReference type="ARBA" id="ARBA00007169"/>
    </source>
</evidence>
<keyword evidence="4" id="KW-1185">Reference proteome</keyword>
<dbReference type="KEGG" id="chih:GWR21_02275"/>
<dbReference type="RefSeq" id="WP_162330163.1">
    <property type="nucleotide sequence ID" value="NZ_CP048113.1"/>
</dbReference>
<accession>A0A6B9Z8A3</accession>
<dbReference type="PANTHER" id="PTHR11487:SF0">
    <property type="entry name" value="S-ACYL FATTY ACID SYNTHASE THIOESTERASE, MEDIUM CHAIN"/>
    <property type="match status" value="1"/>
</dbReference>
<dbReference type="EMBL" id="CP048113">
    <property type="protein sequence ID" value="QHS58460.1"/>
    <property type="molecule type" value="Genomic_DNA"/>
</dbReference>
<dbReference type="SUPFAM" id="SSF53474">
    <property type="entry name" value="alpha/beta-Hydrolases"/>
    <property type="match status" value="1"/>
</dbReference>
<dbReference type="Pfam" id="PF00975">
    <property type="entry name" value="Thioesterase"/>
    <property type="match status" value="1"/>
</dbReference>
<dbReference type="GO" id="GO:0008610">
    <property type="term" value="P:lipid biosynthetic process"/>
    <property type="evidence" value="ECO:0007669"/>
    <property type="project" value="TreeGrafter"/>
</dbReference>
<evidence type="ECO:0000259" key="2">
    <source>
        <dbReference type="Pfam" id="PF00975"/>
    </source>
</evidence>
<dbReference type="PANTHER" id="PTHR11487">
    <property type="entry name" value="THIOESTERASE"/>
    <property type="match status" value="1"/>
</dbReference>
<dbReference type="InterPro" id="IPR001031">
    <property type="entry name" value="Thioesterase"/>
</dbReference>
<name>A0A6B9Z8A3_9BACT</name>
<evidence type="ECO:0000313" key="3">
    <source>
        <dbReference type="EMBL" id="QHS58460.1"/>
    </source>
</evidence>
<feature type="domain" description="Thioesterase" evidence="2">
    <location>
        <begin position="12"/>
        <end position="159"/>
    </location>
</feature>